<evidence type="ECO:0000256" key="8">
    <source>
        <dbReference type="ARBA" id="ARBA00022842"/>
    </source>
</evidence>
<dbReference type="InterPro" id="IPR011761">
    <property type="entry name" value="ATP-grasp"/>
</dbReference>
<keyword evidence="10" id="KW-0443">Lipid metabolism</keyword>
<organism evidence="18 19">
    <name type="scientific">Cupriavidus numazuensis</name>
    <dbReference type="NCBI Taxonomy" id="221992"/>
    <lineage>
        <taxon>Bacteria</taxon>
        <taxon>Pseudomonadati</taxon>
        <taxon>Pseudomonadota</taxon>
        <taxon>Betaproteobacteria</taxon>
        <taxon>Burkholderiales</taxon>
        <taxon>Burkholderiaceae</taxon>
        <taxon>Cupriavidus</taxon>
    </lineage>
</organism>
<keyword evidence="5" id="KW-0479">Metal-binding</keyword>
<evidence type="ECO:0000256" key="3">
    <source>
        <dbReference type="ARBA" id="ARBA00013050"/>
    </source>
</evidence>
<dbReference type="Gene3D" id="3.30.470.20">
    <property type="entry name" value="ATP-grasp fold, B domain"/>
    <property type="match status" value="1"/>
</dbReference>
<evidence type="ECO:0000256" key="13">
    <source>
        <dbReference type="ARBA" id="ARBA00049495"/>
    </source>
</evidence>
<dbReference type="Proteomes" id="UP000672657">
    <property type="component" value="Unassembled WGS sequence"/>
</dbReference>
<keyword evidence="7 14" id="KW-0067">ATP-binding</keyword>
<feature type="domain" description="Biotin carboxylation" evidence="17">
    <location>
        <begin position="1"/>
        <end position="451"/>
    </location>
</feature>
<dbReference type="InterPro" id="IPR005482">
    <property type="entry name" value="Biotin_COase_C"/>
</dbReference>
<evidence type="ECO:0000256" key="4">
    <source>
        <dbReference type="ARBA" id="ARBA00022598"/>
    </source>
</evidence>
<comment type="pathway">
    <text evidence="2">Metabolic intermediate metabolism; propanoyl-CoA degradation; succinyl-CoA from propanoyl-CoA: step 1/3.</text>
</comment>
<evidence type="ECO:0000256" key="10">
    <source>
        <dbReference type="ARBA" id="ARBA00023098"/>
    </source>
</evidence>
<feature type="domain" description="ATP-grasp" evidence="16">
    <location>
        <begin position="120"/>
        <end position="317"/>
    </location>
</feature>
<evidence type="ECO:0000256" key="12">
    <source>
        <dbReference type="ARBA" id="ARBA00023267"/>
    </source>
</evidence>
<dbReference type="SUPFAM" id="SSF51246">
    <property type="entry name" value="Rudiment single hybrid motif"/>
    <property type="match status" value="1"/>
</dbReference>
<dbReference type="InterPro" id="IPR016185">
    <property type="entry name" value="PreATP-grasp_dom_sf"/>
</dbReference>
<evidence type="ECO:0000256" key="6">
    <source>
        <dbReference type="ARBA" id="ARBA00022741"/>
    </source>
</evidence>
<dbReference type="SUPFAM" id="SSF56059">
    <property type="entry name" value="Glutathione synthetase ATP-binding domain-like"/>
    <property type="match status" value="1"/>
</dbReference>
<keyword evidence="12" id="KW-0092">Biotin</keyword>
<dbReference type="PROSITE" id="PS50968">
    <property type="entry name" value="BIOTINYL_LIPOYL"/>
    <property type="match status" value="1"/>
</dbReference>
<dbReference type="CDD" id="cd06850">
    <property type="entry name" value="biotinyl_domain"/>
    <property type="match status" value="1"/>
</dbReference>
<dbReference type="InterPro" id="IPR000089">
    <property type="entry name" value="Biotin_lipoyl"/>
</dbReference>
<dbReference type="PROSITE" id="PS50979">
    <property type="entry name" value="BC"/>
    <property type="match status" value="1"/>
</dbReference>
<name>A0ABM8TFH0_9BURK</name>
<dbReference type="InterPro" id="IPR005481">
    <property type="entry name" value="BC-like_N"/>
</dbReference>
<dbReference type="InterPro" id="IPR050856">
    <property type="entry name" value="Biotin_carboxylase_complex"/>
</dbReference>
<keyword evidence="11" id="KW-0464">Manganese</keyword>
<dbReference type="NCBIfam" id="NF006367">
    <property type="entry name" value="PRK08591.1"/>
    <property type="match status" value="1"/>
</dbReference>
<comment type="cofactor">
    <cofactor evidence="1">
        <name>biotin</name>
        <dbReference type="ChEBI" id="CHEBI:57586"/>
    </cofactor>
</comment>
<dbReference type="PROSITE" id="PS00867">
    <property type="entry name" value="CPSASE_2"/>
    <property type="match status" value="1"/>
</dbReference>
<dbReference type="RefSeq" id="WP_211953357.1">
    <property type="nucleotide sequence ID" value="NZ_CAJPVI010000011.1"/>
</dbReference>
<feature type="domain" description="Lipoyl-binding" evidence="15">
    <location>
        <begin position="589"/>
        <end position="663"/>
    </location>
</feature>
<evidence type="ECO:0000256" key="9">
    <source>
        <dbReference type="ARBA" id="ARBA00022963"/>
    </source>
</evidence>
<dbReference type="Pfam" id="PF00364">
    <property type="entry name" value="Biotin_lipoyl"/>
    <property type="match status" value="1"/>
</dbReference>
<keyword evidence="6 14" id="KW-0547">Nucleotide-binding</keyword>
<dbReference type="SUPFAM" id="SSF51230">
    <property type="entry name" value="Single hybrid motif"/>
    <property type="match status" value="1"/>
</dbReference>
<evidence type="ECO:0000256" key="5">
    <source>
        <dbReference type="ARBA" id="ARBA00022723"/>
    </source>
</evidence>
<keyword evidence="19" id="KW-1185">Reference proteome</keyword>
<dbReference type="SUPFAM" id="SSF52440">
    <property type="entry name" value="PreATP-grasp domain"/>
    <property type="match status" value="1"/>
</dbReference>
<keyword evidence="4" id="KW-0436">Ligase</keyword>
<dbReference type="InterPro" id="IPR011054">
    <property type="entry name" value="Rudment_hybrid_motif"/>
</dbReference>
<dbReference type="PROSITE" id="PS00188">
    <property type="entry name" value="BIOTIN"/>
    <property type="match status" value="1"/>
</dbReference>
<dbReference type="PANTHER" id="PTHR18866:SF33">
    <property type="entry name" value="METHYLCROTONOYL-COA CARBOXYLASE SUBUNIT ALPHA, MITOCHONDRIAL-RELATED"/>
    <property type="match status" value="1"/>
</dbReference>
<dbReference type="Gene3D" id="3.30.700.30">
    <property type="match status" value="1"/>
</dbReference>
<dbReference type="Gene3D" id="2.40.50.100">
    <property type="match status" value="1"/>
</dbReference>
<gene>
    <name evidence="18" type="primary">accA1_1</name>
    <name evidence="18" type="ORF">LMG26411_02270</name>
</gene>
<dbReference type="EMBL" id="CAJPVI010000011">
    <property type="protein sequence ID" value="CAG2142717.1"/>
    <property type="molecule type" value="Genomic_DNA"/>
</dbReference>
<dbReference type="InterPro" id="IPR001882">
    <property type="entry name" value="Biotin_BS"/>
</dbReference>
<dbReference type="Pfam" id="PF02785">
    <property type="entry name" value="Biotin_carb_C"/>
    <property type="match status" value="1"/>
</dbReference>
<dbReference type="Pfam" id="PF18140">
    <property type="entry name" value="PCC_BT"/>
    <property type="match status" value="1"/>
</dbReference>
<comment type="caution">
    <text evidence="18">The sequence shown here is derived from an EMBL/GenBank/DDBJ whole genome shotgun (WGS) entry which is preliminary data.</text>
</comment>
<dbReference type="PROSITE" id="PS00866">
    <property type="entry name" value="CPSASE_1"/>
    <property type="match status" value="1"/>
</dbReference>
<evidence type="ECO:0000259" key="15">
    <source>
        <dbReference type="PROSITE" id="PS50968"/>
    </source>
</evidence>
<dbReference type="SMART" id="SM00878">
    <property type="entry name" value="Biotin_carb_C"/>
    <property type="match status" value="1"/>
</dbReference>
<accession>A0ABM8TFH0</accession>
<dbReference type="Pfam" id="PF00289">
    <property type="entry name" value="Biotin_carb_N"/>
    <property type="match status" value="1"/>
</dbReference>
<dbReference type="InterPro" id="IPR011053">
    <property type="entry name" value="Single_hybrid_motif"/>
</dbReference>
<sequence length="663" mass="71408">MFSKILIANRGEIACRIIRTARRMGIQTVAVYSEADRHALHVRLADEAVAVGSAAAADSYLVIDRIVEACRQTGAQAVHPGYGFLSERAAFAQALQAASITFIGPNAHAMEAMGDKIESKRCASAAGVSTVPGYLGEIDGPEHAVQIADEIGYPVMIKASAGGGGKGMRIAWSQAEVAEGFERAKSEAASSFGDDRIFVEKFIVNPRHIEIQVLGDKHGNLVYLGERECSIQRRNQKVIEEAPSPLLDEATRRAMGEQAVALSRAVGYDSAGTVEFVVGQDRSFFFLEMNTRLQVEHPVTELVTGIDLVEQMIRVAAGEKLSLRQEDIRLNGWAVESRVYAEDPLRNFMPSTGRLTTYRPPAEAVRDGVTVRNDTGVHEGGEVSVYYDPMIAKLVTHAPSRAQAIASQAHALDAFAIEGIRHNLPFLSTLMRHPRWQEGRLSTGFISEEFPDGFSLRAPTGDMALRFAAIAFAVDARLLTRNQVAHADREIRRTALIGDSRLTAIIKDDGTQWQIRFGEQEAAGAVTTISSDWCPGQRVWQGVIGGEPVAAQLRTDVAGYFLSHAGQEALVQVTSAREAELWALMPKAQAAAGASGLLSPMPGTVLSVAVKPGQAVSAGEALCVIEAMKMEIVLRAERSAEVSSIHVGQGDAVAADAVIMEFV</sequence>
<proteinExistence type="predicted"/>
<evidence type="ECO:0000256" key="1">
    <source>
        <dbReference type="ARBA" id="ARBA00001953"/>
    </source>
</evidence>
<dbReference type="Pfam" id="PF02786">
    <property type="entry name" value="CPSase_L_D2"/>
    <property type="match status" value="1"/>
</dbReference>
<dbReference type="InterPro" id="IPR041265">
    <property type="entry name" value="PCC_BT"/>
</dbReference>
<dbReference type="InterPro" id="IPR011764">
    <property type="entry name" value="Biotin_carboxylation_dom"/>
</dbReference>
<evidence type="ECO:0000259" key="17">
    <source>
        <dbReference type="PROSITE" id="PS50979"/>
    </source>
</evidence>
<evidence type="ECO:0000313" key="18">
    <source>
        <dbReference type="EMBL" id="CAG2142717.1"/>
    </source>
</evidence>
<dbReference type="EC" id="6.4.1.3" evidence="3"/>
<keyword evidence="9" id="KW-0442">Lipid degradation</keyword>
<evidence type="ECO:0000256" key="11">
    <source>
        <dbReference type="ARBA" id="ARBA00023211"/>
    </source>
</evidence>
<evidence type="ECO:0000313" key="19">
    <source>
        <dbReference type="Proteomes" id="UP000672657"/>
    </source>
</evidence>
<protein>
    <recommendedName>
        <fullName evidence="3">propionyl-CoA carboxylase</fullName>
        <ecNumber evidence="3">6.4.1.3</ecNumber>
    </recommendedName>
</protein>
<comment type="catalytic activity">
    <reaction evidence="13">
        <text>propanoyl-CoA + hydrogencarbonate + ATP = (S)-methylmalonyl-CoA + ADP + phosphate + H(+)</text>
        <dbReference type="Rhea" id="RHEA:23720"/>
        <dbReference type="ChEBI" id="CHEBI:15378"/>
        <dbReference type="ChEBI" id="CHEBI:17544"/>
        <dbReference type="ChEBI" id="CHEBI:30616"/>
        <dbReference type="ChEBI" id="CHEBI:43474"/>
        <dbReference type="ChEBI" id="CHEBI:57327"/>
        <dbReference type="ChEBI" id="CHEBI:57392"/>
        <dbReference type="ChEBI" id="CHEBI:456216"/>
        <dbReference type="EC" id="6.4.1.3"/>
    </reaction>
    <physiologicalReaction direction="left-to-right" evidence="13">
        <dbReference type="Rhea" id="RHEA:23721"/>
    </physiologicalReaction>
</comment>
<evidence type="ECO:0000256" key="2">
    <source>
        <dbReference type="ARBA" id="ARBA00005060"/>
    </source>
</evidence>
<reference evidence="18 19" key="1">
    <citation type="submission" date="2021-03" db="EMBL/GenBank/DDBJ databases">
        <authorList>
            <person name="Peeters C."/>
        </authorList>
    </citation>
    <scope>NUCLEOTIDE SEQUENCE [LARGE SCALE GENOMIC DNA]</scope>
    <source>
        <strain evidence="18 19">LMG 26411</strain>
    </source>
</reference>
<evidence type="ECO:0000256" key="14">
    <source>
        <dbReference type="PROSITE-ProRule" id="PRU00409"/>
    </source>
</evidence>
<evidence type="ECO:0000259" key="16">
    <source>
        <dbReference type="PROSITE" id="PS50975"/>
    </source>
</evidence>
<evidence type="ECO:0000256" key="7">
    <source>
        <dbReference type="ARBA" id="ARBA00022840"/>
    </source>
</evidence>
<dbReference type="PROSITE" id="PS50975">
    <property type="entry name" value="ATP_GRASP"/>
    <property type="match status" value="1"/>
</dbReference>
<dbReference type="PANTHER" id="PTHR18866">
    <property type="entry name" value="CARBOXYLASE:PYRUVATE/ACETYL-COA/PROPIONYL-COA CARBOXYLASE"/>
    <property type="match status" value="1"/>
</dbReference>
<dbReference type="InterPro" id="IPR005479">
    <property type="entry name" value="CPAse_ATP-bd"/>
</dbReference>
<keyword evidence="8" id="KW-0460">Magnesium</keyword>